<organism evidence="1 2">
    <name type="scientific">Acaulospora morrowiae</name>
    <dbReference type="NCBI Taxonomy" id="94023"/>
    <lineage>
        <taxon>Eukaryota</taxon>
        <taxon>Fungi</taxon>
        <taxon>Fungi incertae sedis</taxon>
        <taxon>Mucoromycota</taxon>
        <taxon>Glomeromycotina</taxon>
        <taxon>Glomeromycetes</taxon>
        <taxon>Diversisporales</taxon>
        <taxon>Acaulosporaceae</taxon>
        <taxon>Acaulospora</taxon>
    </lineage>
</organism>
<proteinExistence type="predicted"/>
<protein>
    <submittedName>
        <fullName evidence="1">253_t:CDS:1</fullName>
    </submittedName>
</protein>
<keyword evidence="2" id="KW-1185">Reference proteome</keyword>
<evidence type="ECO:0000313" key="2">
    <source>
        <dbReference type="Proteomes" id="UP000789342"/>
    </source>
</evidence>
<feature type="non-terminal residue" evidence="1">
    <location>
        <position position="229"/>
    </location>
</feature>
<accession>A0A9N9I6Z6</accession>
<reference evidence="1" key="1">
    <citation type="submission" date="2021-06" db="EMBL/GenBank/DDBJ databases">
        <authorList>
            <person name="Kallberg Y."/>
            <person name="Tangrot J."/>
            <person name="Rosling A."/>
        </authorList>
    </citation>
    <scope>NUCLEOTIDE SEQUENCE</scope>
    <source>
        <strain evidence="1">CL551</strain>
    </source>
</reference>
<sequence>KDSMFLKRTFLERLGSPQPVLNKNATHKIINLPLARNYSFRCFVSVIKVPIECKKKRLNDKQFAKYREFGLTIQRQVHVTGSCFAQVQKTRKDPDKKEKKITKEAVNEPVEIPKEDPLDSEIEDLFPIITTTEIESKKSSGIISTEFEAIYSEIQEKSHWELPKHVNPRHGRLTNLIFKTTNRDEAKMLAKIFAQWRRRLLPITRINTRFLVKKLVAPEISTYDVDLEL</sequence>
<dbReference type="Proteomes" id="UP000789342">
    <property type="component" value="Unassembled WGS sequence"/>
</dbReference>
<feature type="non-terminal residue" evidence="1">
    <location>
        <position position="1"/>
    </location>
</feature>
<name>A0A9N9I6Z6_9GLOM</name>
<comment type="caution">
    <text evidence="1">The sequence shown here is derived from an EMBL/GenBank/DDBJ whole genome shotgun (WGS) entry which is preliminary data.</text>
</comment>
<dbReference type="AlphaFoldDB" id="A0A9N9I6Z6"/>
<gene>
    <name evidence="1" type="ORF">AMORRO_LOCUS13408</name>
</gene>
<dbReference type="EMBL" id="CAJVPV010022908">
    <property type="protein sequence ID" value="CAG8722159.1"/>
    <property type="molecule type" value="Genomic_DNA"/>
</dbReference>
<evidence type="ECO:0000313" key="1">
    <source>
        <dbReference type="EMBL" id="CAG8722159.1"/>
    </source>
</evidence>